<evidence type="ECO:0000256" key="3">
    <source>
        <dbReference type="ARBA" id="ARBA00023125"/>
    </source>
</evidence>
<name>A0ABM1QC85_CAMSA</name>
<reference evidence="7" key="1">
    <citation type="journal article" date="2014" name="Nat. Commun.">
        <title>The emerging biofuel crop Camelina sativa retains a highly undifferentiated hexaploid genome structure.</title>
        <authorList>
            <person name="Kagale S."/>
            <person name="Koh C."/>
            <person name="Nixon J."/>
            <person name="Bollina V."/>
            <person name="Clarke W.E."/>
            <person name="Tuteja R."/>
            <person name="Spillane C."/>
            <person name="Robinson S.J."/>
            <person name="Links M.G."/>
            <person name="Clarke C."/>
            <person name="Higgins E.E."/>
            <person name="Huebert T."/>
            <person name="Sharpe A.G."/>
            <person name="Parkin I.A."/>
        </authorList>
    </citation>
    <scope>NUCLEOTIDE SEQUENCE [LARGE SCALE GENOMIC DNA]</scope>
    <source>
        <strain evidence="7">cv. DH55</strain>
    </source>
</reference>
<evidence type="ECO:0000256" key="5">
    <source>
        <dbReference type="ARBA" id="ARBA00023242"/>
    </source>
</evidence>
<keyword evidence="7" id="KW-1185">Reference proteome</keyword>
<dbReference type="GeneID" id="104709856"/>
<reference evidence="8" key="2">
    <citation type="submission" date="2025-08" db="UniProtKB">
        <authorList>
            <consortium name="RefSeq"/>
        </authorList>
    </citation>
    <scope>IDENTIFICATION</scope>
    <source>
        <tissue evidence="8">Leaf</tissue>
    </source>
</reference>
<evidence type="ECO:0000313" key="8">
    <source>
        <dbReference type="RefSeq" id="XP_019084373.1"/>
    </source>
</evidence>
<keyword evidence="2" id="KW-0805">Transcription regulation</keyword>
<dbReference type="PROSITE" id="PS50863">
    <property type="entry name" value="B3"/>
    <property type="match status" value="1"/>
</dbReference>
<evidence type="ECO:0000256" key="1">
    <source>
        <dbReference type="ARBA" id="ARBA00004123"/>
    </source>
</evidence>
<dbReference type="SUPFAM" id="SSF101936">
    <property type="entry name" value="DNA-binding pseudobarrel domain"/>
    <property type="match status" value="1"/>
</dbReference>
<dbReference type="Gene3D" id="2.40.330.10">
    <property type="entry name" value="DNA-binding pseudobarrel domain"/>
    <property type="match status" value="1"/>
</dbReference>
<gene>
    <name evidence="8" type="primary">LOC104709856</name>
</gene>
<proteinExistence type="predicted"/>
<organism evidence="7 8">
    <name type="scientific">Camelina sativa</name>
    <name type="common">False flax</name>
    <name type="synonym">Myagrum sativum</name>
    <dbReference type="NCBI Taxonomy" id="90675"/>
    <lineage>
        <taxon>Eukaryota</taxon>
        <taxon>Viridiplantae</taxon>
        <taxon>Streptophyta</taxon>
        <taxon>Embryophyta</taxon>
        <taxon>Tracheophyta</taxon>
        <taxon>Spermatophyta</taxon>
        <taxon>Magnoliopsida</taxon>
        <taxon>eudicotyledons</taxon>
        <taxon>Gunneridae</taxon>
        <taxon>Pentapetalae</taxon>
        <taxon>rosids</taxon>
        <taxon>malvids</taxon>
        <taxon>Brassicales</taxon>
        <taxon>Brassicaceae</taxon>
        <taxon>Camelineae</taxon>
        <taxon>Camelina</taxon>
    </lineage>
</organism>
<sequence length="115" mass="13431">RFYFMEKSGWEKFVRDNALGRNELLCFTHKGKMNFSVNIMMQIGKEMLQPPQARDFLASSSKSLLKLNKMDLMEEACTKRKLNFGEKKAEESQNTQRSERAFSIGRDCVVCMFSR</sequence>
<comment type="subcellular location">
    <subcellularLocation>
        <location evidence="1">Nucleus</location>
    </subcellularLocation>
</comment>
<feature type="non-terminal residue" evidence="8">
    <location>
        <position position="1"/>
    </location>
</feature>
<keyword evidence="3" id="KW-0238">DNA-binding</keyword>
<dbReference type="Proteomes" id="UP000694864">
    <property type="component" value="Chromosome 8"/>
</dbReference>
<evidence type="ECO:0000256" key="4">
    <source>
        <dbReference type="ARBA" id="ARBA00023163"/>
    </source>
</evidence>
<protein>
    <submittedName>
        <fullName evidence="8">B3 domain-containing protein At2g35310-like</fullName>
    </submittedName>
</protein>
<keyword evidence="4" id="KW-0804">Transcription</keyword>
<feature type="domain" description="TF-B3" evidence="6">
    <location>
        <begin position="1"/>
        <end position="43"/>
    </location>
</feature>
<dbReference type="RefSeq" id="XP_019084373.1">
    <property type="nucleotide sequence ID" value="XM_019228828.1"/>
</dbReference>
<dbReference type="InterPro" id="IPR015300">
    <property type="entry name" value="DNA-bd_pseudobarrel_sf"/>
</dbReference>
<evidence type="ECO:0000256" key="2">
    <source>
        <dbReference type="ARBA" id="ARBA00023015"/>
    </source>
</evidence>
<accession>A0ABM1QC85</accession>
<evidence type="ECO:0000313" key="7">
    <source>
        <dbReference type="Proteomes" id="UP000694864"/>
    </source>
</evidence>
<evidence type="ECO:0000259" key="6">
    <source>
        <dbReference type="PROSITE" id="PS50863"/>
    </source>
</evidence>
<keyword evidence="5" id="KW-0539">Nucleus</keyword>
<dbReference type="InterPro" id="IPR003340">
    <property type="entry name" value="B3_DNA-bd"/>
</dbReference>